<protein>
    <submittedName>
        <fullName evidence="2">Uncharacterized protein</fullName>
    </submittedName>
</protein>
<accession>A0A8J2JFR2</accession>
<organism evidence="2 3">
    <name type="scientific">Allacma fusca</name>
    <dbReference type="NCBI Taxonomy" id="39272"/>
    <lineage>
        <taxon>Eukaryota</taxon>
        <taxon>Metazoa</taxon>
        <taxon>Ecdysozoa</taxon>
        <taxon>Arthropoda</taxon>
        <taxon>Hexapoda</taxon>
        <taxon>Collembola</taxon>
        <taxon>Symphypleona</taxon>
        <taxon>Sminthuridae</taxon>
        <taxon>Allacma</taxon>
    </lineage>
</organism>
<evidence type="ECO:0000256" key="1">
    <source>
        <dbReference type="SAM" id="MobiDB-lite"/>
    </source>
</evidence>
<dbReference type="Proteomes" id="UP000708208">
    <property type="component" value="Unassembled WGS sequence"/>
</dbReference>
<feature type="compositionally biased region" description="Acidic residues" evidence="1">
    <location>
        <begin position="13"/>
        <end position="34"/>
    </location>
</feature>
<keyword evidence="3" id="KW-1185">Reference proteome</keyword>
<sequence>MRHLRSFHKIDVADEDNIEEEEEEEEEEEHDENETASTDRYCRLCDKSFTTK</sequence>
<comment type="caution">
    <text evidence="2">The sequence shown here is derived from an EMBL/GenBank/DDBJ whole genome shotgun (WGS) entry which is preliminary data.</text>
</comment>
<dbReference type="EMBL" id="CAJVCH010034923">
    <property type="protein sequence ID" value="CAG7715940.1"/>
    <property type="molecule type" value="Genomic_DNA"/>
</dbReference>
<evidence type="ECO:0000313" key="2">
    <source>
        <dbReference type="EMBL" id="CAG7715940.1"/>
    </source>
</evidence>
<dbReference type="AlphaFoldDB" id="A0A8J2JFR2"/>
<evidence type="ECO:0000313" key="3">
    <source>
        <dbReference type="Proteomes" id="UP000708208"/>
    </source>
</evidence>
<name>A0A8J2JFR2_9HEXA</name>
<feature type="region of interest" description="Disordered" evidence="1">
    <location>
        <begin position="1"/>
        <end position="39"/>
    </location>
</feature>
<reference evidence="2" key="1">
    <citation type="submission" date="2021-06" db="EMBL/GenBank/DDBJ databases">
        <authorList>
            <person name="Hodson N. C."/>
            <person name="Mongue J. A."/>
            <person name="Jaron S. K."/>
        </authorList>
    </citation>
    <scope>NUCLEOTIDE SEQUENCE</scope>
</reference>
<feature type="non-terminal residue" evidence="2">
    <location>
        <position position="52"/>
    </location>
</feature>
<gene>
    <name evidence="2" type="ORF">AFUS01_LOCUS5475</name>
</gene>
<proteinExistence type="predicted"/>